<evidence type="ECO:0000313" key="2">
    <source>
        <dbReference type="Proteomes" id="UP001152798"/>
    </source>
</evidence>
<proteinExistence type="predicted"/>
<sequence length="125" mass="13757">MTIVNSSLKLVLPNWATCSFLTRQLRSPPGVLLLLGPFVKYLLSNRKGKSALRIEYLTQFGYLPESDRETGNLRTDDQLKKAIGDLQLVSGQGLLHFADLQDPEVASGAPGVYHEVLINGYLLTA</sequence>
<accession>A0A9P0HMF1</accession>
<protein>
    <submittedName>
        <fullName evidence="1">Uncharacterized protein</fullName>
    </submittedName>
</protein>
<dbReference type="EMBL" id="OV725082">
    <property type="protein sequence ID" value="CAH1404555.1"/>
    <property type="molecule type" value="Genomic_DNA"/>
</dbReference>
<evidence type="ECO:0000313" key="1">
    <source>
        <dbReference type="EMBL" id="CAH1404555.1"/>
    </source>
</evidence>
<gene>
    <name evidence="1" type="ORF">NEZAVI_LOCUS12945</name>
</gene>
<reference evidence="1" key="1">
    <citation type="submission" date="2022-01" db="EMBL/GenBank/DDBJ databases">
        <authorList>
            <person name="King R."/>
        </authorList>
    </citation>
    <scope>NUCLEOTIDE SEQUENCE</scope>
</reference>
<organism evidence="1 2">
    <name type="scientific">Nezara viridula</name>
    <name type="common">Southern green stink bug</name>
    <name type="synonym">Cimex viridulus</name>
    <dbReference type="NCBI Taxonomy" id="85310"/>
    <lineage>
        <taxon>Eukaryota</taxon>
        <taxon>Metazoa</taxon>
        <taxon>Ecdysozoa</taxon>
        <taxon>Arthropoda</taxon>
        <taxon>Hexapoda</taxon>
        <taxon>Insecta</taxon>
        <taxon>Pterygota</taxon>
        <taxon>Neoptera</taxon>
        <taxon>Paraneoptera</taxon>
        <taxon>Hemiptera</taxon>
        <taxon>Heteroptera</taxon>
        <taxon>Panheteroptera</taxon>
        <taxon>Pentatomomorpha</taxon>
        <taxon>Pentatomoidea</taxon>
        <taxon>Pentatomidae</taxon>
        <taxon>Pentatominae</taxon>
        <taxon>Nezara</taxon>
    </lineage>
</organism>
<keyword evidence="2" id="KW-1185">Reference proteome</keyword>
<dbReference type="AlphaFoldDB" id="A0A9P0HMF1"/>
<dbReference type="Proteomes" id="UP001152798">
    <property type="component" value="Chromosome 6"/>
</dbReference>
<name>A0A9P0HMF1_NEZVI</name>
<dbReference type="OrthoDB" id="406838at2759"/>